<keyword evidence="1" id="KW-0343">GTPase activation</keyword>
<evidence type="ECO:0000256" key="2">
    <source>
        <dbReference type="SAM" id="MobiDB-lite"/>
    </source>
</evidence>
<sequence length="286" mass="31452">MNVSNIDSNDFHESESSISNRSSSDPVSEIHDTSSQAVCDTNSLNGSNFENQNIGDCQDSSKVELDSVITSELSDLEESLPLIETDSITDNASNSKTIEPESLIEKKFVSGDTSKSELESLPLSELKVCSKSLTEINLPSEHVETLSGVENNSLDTTQTCSECVETTSSKKPYSSLDLANGVVEEIKERLNQGLSKQETRIKCKKIMLALANNDRAYLASAARSPGGLLNDDIRRKVWPKLVNVDLVATSPRPSQQEIEAHPYYQQVLLDVNRSLKRFPPSIKEVQ</sequence>
<feature type="compositionally biased region" description="Polar residues" evidence="2">
    <location>
        <begin position="33"/>
        <end position="57"/>
    </location>
</feature>
<proteinExistence type="evidence at transcript level"/>
<accession>E7D1W0</accession>
<feature type="non-terminal residue" evidence="3">
    <location>
        <position position="286"/>
    </location>
</feature>
<feature type="region of interest" description="Disordered" evidence="2">
    <location>
        <begin position="1"/>
        <end position="57"/>
    </location>
</feature>
<dbReference type="InterPro" id="IPR045913">
    <property type="entry name" value="TBC20/Gyp8-like"/>
</dbReference>
<reference evidence="3" key="1">
    <citation type="submission" date="2010-07" db="EMBL/GenBank/DDBJ databases">
        <title>Identification of Proteins Involved in Black Widow Spider Wrapping Silk Fibers.</title>
        <authorList>
            <person name="Nguyen A."/>
            <person name="Verduzco A."/>
            <person name="Vierra C."/>
        </authorList>
    </citation>
    <scope>NUCLEOTIDE SEQUENCE</scope>
</reference>
<dbReference type="PANTHER" id="PTHR20913:SF7">
    <property type="entry name" value="RE60063P"/>
    <property type="match status" value="1"/>
</dbReference>
<evidence type="ECO:0000313" key="3">
    <source>
        <dbReference type="EMBL" id="ADV40354.1"/>
    </source>
</evidence>
<dbReference type="AlphaFoldDB" id="E7D1W0"/>
<organism evidence="3">
    <name type="scientific">Latrodectus hesperus</name>
    <name type="common">Western black widow spider</name>
    <dbReference type="NCBI Taxonomy" id="256737"/>
    <lineage>
        <taxon>Eukaryota</taxon>
        <taxon>Metazoa</taxon>
        <taxon>Ecdysozoa</taxon>
        <taxon>Arthropoda</taxon>
        <taxon>Chelicerata</taxon>
        <taxon>Arachnida</taxon>
        <taxon>Araneae</taxon>
        <taxon>Araneomorphae</taxon>
        <taxon>Entelegynae</taxon>
        <taxon>Araneoidea</taxon>
        <taxon>Theridiidae</taxon>
        <taxon>Latrodectus</taxon>
    </lineage>
</organism>
<dbReference type="Gene3D" id="1.10.8.1310">
    <property type="match status" value="1"/>
</dbReference>
<evidence type="ECO:0000256" key="1">
    <source>
        <dbReference type="ARBA" id="ARBA00022468"/>
    </source>
</evidence>
<dbReference type="PANTHER" id="PTHR20913">
    <property type="entry name" value="TBC1 DOMAIN FAMILY MEMBER 20/GTPASE"/>
    <property type="match status" value="1"/>
</dbReference>
<dbReference type="GO" id="GO:0005096">
    <property type="term" value="F:GTPase activator activity"/>
    <property type="evidence" value="ECO:0007669"/>
    <property type="project" value="UniProtKB-KW"/>
</dbReference>
<dbReference type="GO" id="GO:0006888">
    <property type="term" value="P:endoplasmic reticulum to Golgi vesicle-mediated transport"/>
    <property type="evidence" value="ECO:0007669"/>
    <property type="project" value="TreeGrafter"/>
</dbReference>
<dbReference type="EMBL" id="HQ006064">
    <property type="protein sequence ID" value="ADV40354.1"/>
    <property type="molecule type" value="mRNA"/>
</dbReference>
<feature type="compositionally biased region" description="Low complexity" evidence="2">
    <location>
        <begin position="16"/>
        <end position="27"/>
    </location>
</feature>
<dbReference type="GO" id="GO:0005789">
    <property type="term" value="C:endoplasmic reticulum membrane"/>
    <property type="evidence" value="ECO:0007669"/>
    <property type="project" value="TreeGrafter"/>
</dbReference>
<protein>
    <submittedName>
        <fullName evidence="3">Putative GTPase activator protein</fullName>
    </submittedName>
</protein>
<name>E7D1W0_LATHE</name>